<keyword evidence="2" id="KW-0378">Hydrolase</keyword>
<evidence type="ECO:0000256" key="1">
    <source>
        <dbReference type="SAM" id="SignalP"/>
    </source>
</evidence>
<feature type="signal peptide" evidence="1">
    <location>
        <begin position="1"/>
        <end position="31"/>
    </location>
</feature>
<protein>
    <submittedName>
        <fullName evidence="2">Lipase/acylhydrolase</fullName>
    </submittedName>
</protein>
<dbReference type="Proteomes" id="UP000198263">
    <property type="component" value="Unassembled WGS sequence"/>
</dbReference>
<comment type="caution">
    <text evidence="2">The sequence shown here is derived from an EMBL/GenBank/DDBJ whole genome shotgun (WGS) entry which is preliminary data.</text>
</comment>
<dbReference type="PANTHER" id="PTHR43784">
    <property type="entry name" value="GDSL-LIKE LIPASE/ACYLHYDROLASE, PUTATIVE (AFU_ORTHOLOGUE AFUA_2G00820)-RELATED"/>
    <property type="match status" value="1"/>
</dbReference>
<keyword evidence="3" id="KW-1185">Reference proteome</keyword>
<dbReference type="EMBL" id="FCNV02000009">
    <property type="protein sequence ID" value="SAL38223.1"/>
    <property type="molecule type" value="Genomic_DNA"/>
</dbReference>
<gene>
    <name evidence="2" type="ORF">AWB72_03880</name>
</gene>
<dbReference type="InterPro" id="IPR001087">
    <property type="entry name" value="GDSL"/>
</dbReference>
<dbReference type="SUPFAM" id="SSF52266">
    <property type="entry name" value="SGNH hydrolase"/>
    <property type="match status" value="1"/>
</dbReference>
<reference evidence="2 3" key="1">
    <citation type="submission" date="2016-01" db="EMBL/GenBank/DDBJ databases">
        <authorList>
            <person name="Peeters C."/>
        </authorList>
    </citation>
    <scope>NUCLEOTIDE SEQUENCE [LARGE SCALE GENOMIC DNA]</scope>
    <source>
        <strain evidence="2">LMG 29315</strain>
    </source>
</reference>
<evidence type="ECO:0000313" key="2">
    <source>
        <dbReference type="EMBL" id="SAL38223.1"/>
    </source>
</evidence>
<keyword evidence="1" id="KW-0732">Signal</keyword>
<dbReference type="AlphaFoldDB" id="A0A658R0P7"/>
<sequence>MRNRSLPRLFARAVAPLLAVAALMSAPASFAHDQRDRDVSDGWLSTWTASADRNNNITTPQNFNAATTIRQIVHTSVGGNQVRVRLTNEFGQSPVTVGPVHIAVSAGGSKIYPNTDRTLTFGGKTSVTLYAGAPILSDPLDITVGPFANLAISLFLPQATKLETVHQLAVQNAYVSSGDNTAAPDQPSPKTYTNRFYLSGVLVNTRGRTDAIVAFGDSITDGYASTVDANRRWPDNLSQRLNSGQSRHGTAILNEAISGNRVLSDGAGVSALARYDRDVLSQQGVKWVIMLEGINDIGWPGTALDPSAPQATAEEIIDGYRQIIARTHLRGIRIMGGTLTPFRNALQGTPNEGYYTSQKEAVRQAVNNWIRNSREFDAVVDFDAVIRDPAHPISMQTRYDSGDHLHPNDAGYVAMANAIDLSVLRGRDADRDNDEQ</sequence>
<proteinExistence type="predicted"/>
<dbReference type="InterPro" id="IPR036514">
    <property type="entry name" value="SGNH_hydro_sf"/>
</dbReference>
<organism evidence="2 3">
    <name type="scientific">Caballeronia concitans</name>
    <dbReference type="NCBI Taxonomy" id="1777133"/>
    <lineage>
        <taxon>Bacteria</taxon>
        <taxon>Pseudomonadati</taxon>
        <taxon>Pseudomonadota</taxon>
        <taxon>Betaproteobacteria</taxon>
        <taxon>Burkholderiales</taxon>
        <taxon>Burkholderiaceae</taxon>
        <taxon>Caballeronia</taxon>
    </lineage>
</organism>
<dbReference type="CDD" id="cd01830">
    <property type="entry name" value="XynE_like"/>
    <property type="match status" value="1"/>
</dbReference>
<dbReference type="Gene3D" id="3.40.50.1110">
    <property type="entry name" value="SGNH hydrolase"/>
    <property type="match status" value="1"/>
</dbReference>
<dbReference type="OrthoDB" id="1828825at2"/>
<feature type="chain" id="PRO_5024956459" evidence="1">
    <location>
        <begin position="32"/>
        <end position="436"/>
    </location>
</feature>
<dbReference type="PANTHER" id="PTHR43784:SF2">
    <property type="entry name" value="GDSL-LIKE LIPASE_ACYLHYDROLASE, PUTATIVE (AFU_ORTHOLOGUE AFUA_2G00820)-RELATED"/>
    <property type="match status" value="1"/>
</dbReference>
<dbReference type="InterPro" id="IPR053140">
    <property type="entry name" value="GDSL_Rv0518-like"/>
</dbReference>
<name>A0A658R0P7_9BURK</name>
<evidence type="ECO:0000313" key="3">
    <source>
        <dbReference type="Proteomes" id="UP000198263"/>
    </source>
</evidence>
<accession>A0A658R0P7</accession>
<dbReference type="GO" id="GO:0016788">
    <property type="term" value="F:hydrolase activity, acting on ester bonds"/>
    <property type="evidence" value="ECO:0007669"/>
    <property type="project" value="InterPro"/>
</dbReference>
<dbReference type="Pfam" id="PF00657">
    <property type="entry name" value="Lipase_GDSL"/>
    <property type="match status" value="1"/>
</dbReference>